<dbReference type="Gene3D" id="3.40.50.2300">
    <property type="match status" value="1"/>
</dbReference>
<feature type="modified residue" description="4-aspartylphosphate" evidence="1">
    <location>
        <position position="55"/>
    </location>
</feature>
<feature type="domain" description="HTH LytTR-type" evidence="3">
    <location>
        <begin position="137"/>
        <end position="228"/>
    </location>
</feature>
<dbReference type="SUPFAM" id="SSF52172">
    <property type="entry name" value="CheY-like"/>
    <property type="match status" value="1"/>
</dbReference>
<dbReference type="PANTHER" id="PTHR37299">
    <property type="entry name" value="TRANSCRIPTIONAL REGULATOR-RELATED"/>
    <property type="match status" value="1"/>
</dbReference>
<dbReference type="GO" id="GO:0000156">
    <property type="term" value="F:phosphorelay response regulator activity"/>
    <property type="evidence" value="ECO:0007669"/>
    <property type="project" value="InterPro"/>
</dbReference>
<evidence type="ECO:0000313" key="4">
    <source>
        <dbReference type="EMBL" id="QNM12299.1"/>
    </source>
</evidence>
<sequence>MKVAICDDCNSDLEKAYKMLKNIGNIISIDMEIEKFSKADKLLEEIEKYQIVILDIVMPDKLGLDIAEEIIQRSSNTYIIYYSSNIEYAPDACSTGFAFLTKPLQQDKLLKELQRVLINLRKNEITIQDENHVLRHINIHGIYYIESFERRSIIYLKSKKITTRIQLKEWKQKLSDFKFKKCNKSIIVNLSNVDRIDEKEMNEILLKNGDRLHISRIYYNEFIDAFYEYLDSLL</sequence>
<reference evidence="4 5" key="1">
    <citation type="submission" date="2020-08" db="EMBL/GenBank/DDBJ databases">
        <authorList>
            <person name="Liu C."/>
            <person name="Sun Q."/>
        </authorList>
    </citation>
    <scope>NUCLEOTIDE SEQUENCE [LARGE SCALE GENOMIC DNA]</scope>
    <source>
        <strain evidence="4 5">NSJ-61</strain>
    </source>
</reference>
<dbReference type="RefSeq" id="WP_128125144.1">
    <property type="nucleotide sequence ID" value="NZ_CP060636.1"/>
</dbReference>
<protein>
    <submittedName>
        <fullName evidence="4">Response regulator transcription factor</fullName>
    </submittedName>
</protein>
<dbReference type="GO" id="GO:0003677">
    <property type="term" value="F:DNA binding"/>
    <property type="evidence" value="ECO:0007669"/>
    <property type="project" value="InterPro"/>
</dbReference>
<keyword evidence="5" id="KW-1185">Reference proteome</keyword>
<feature type="domain" description="Response regulatory" evidence="2">
    <location>
        <begin position="2"/>
        <end position="117"/>
    </location>
</feature>
<dbReference type="Proteomes" id="UP000515856">
    <property type="component" value="Chromosome"/>
</dbReference>
<organism evidence="4 5">
    <name type="scientific">[Eubacterium] hominis</name>
    <dbReference type="NCBI Taxonomy" id="2764325"/>
    <lineage>
        <taxon>Bacteria</taxon>
        <taxon>Bacillati</taxon>
        <taxon>Bacillota</taxon>
        <taxon>Erysipelotrichia</taxon>
        <taxon>Erysipelotrichales</taxon>
        <taxon>Erysipelotrichaceae</taxon>
        <taxon>Amedibacillus</taxon>
    </lineage>
</organism>
<evidence type="ECO:0000259" key="3">
    <source>
        <dbReference type="PROSITE" id="PS50930"/>
    </source>
</evidence>
<evidence type="ECO:0000313" key="5">
    <source>
        <dbReference type="Proteomes" id="UP000515856"/>
    </source>
</evidence>
<dbReference type="SMART" id="SM00448">
    <property type="entry name" value="REC"/>
    <property type="match status" value="1"/>
</dbReference>
<dbReference type="PANTHER" id="PTHR37299:SF1">
    <property type="entry name" value="STAGE 0 SPORULATION PROTEIN A HOMOLOG"/>
    <property type="match status" value="1"/>
</dbReference>
<evidence type="ECO:0000259" key="2">
    <source>
        <dbReference type="PROSITE" id="PS50110"/>
    </source>
</evidence>
<dbReference type="EMBL" id="CP060636">
    <property type="protein sequence ID" value="QNM12299.1"/>
    <property type="molecule type" value="Genomic_DNA"/>
</dbReference>
<dbReference type="InterPro" id="IPR007492">
    <property type="entry name" value="LytTR_DNA-bd_dom"/>
</dbReference>
<keyword evidence="1" id="KW-0597">Phosphoprotein</keyword>
<dbReference type="Pfam" id="PF04397">
    <property type="entry name" value="LytTR"/>
    <property type="match status" value="1"/>
</dbReference>
<evidence type="ECO:0000256" key="1">
    <source>
        <dbReference type="PROSITE-ProRule" id="PRU00169"/>
    </source>
</evidence>
<dbReference type="Gene3D" id="2.40.50.1020">
    <property type="entry name" value="LytTr DNA-binding domain"/>
    <property type="match status" value="1"/>
</dbReference>
<dbReference type="SMART" id="SM00850">
    <property type="entry name" value="LytTR"/>
    <property type="match status" value="1"/>
</dbReference>
<dbReference type="PROSITE" id="PS50930">
    <property type="entry name" value="HTH_LYTTR"/>
    <property type="match status" value="1"/>
</dbReference>
<accession>A0A7G9GNB7</accession>
<dbReference type="PROSITE" id="PS50110">
    <property type="entry name" value="RESPONSE_REGULATORY"/>
    <property type="match status" value="1"/>
</dbReference>
<name>A0A7G9GNB7_9FIRM</name>
<dbReference type="AlphaFoldDB" id="A0A7G9GNB7"/>
<dbReference type="InterPro" id="IPR001789">
    <property type="entry name" value="Sig_transdc_resp-reg_receiver"/>
</dbReference>
<dbReference type="Pfam" id="PF00072">
    <property type="entry name" value="Response_reg"/>
    <property type="match status" value="1"/>
</dbReference>
<gene>
    <name evidence="4" type="ORF">H9Q80_19000</name>
</gene>
<proteinExistence type="predicted"/>
<dbReference type="InterPro" id="IPR011006">
    <property type="entry name" value="CheY-like_superfamily"/>
</dbReference>
<dbReference type="KEGG" id="ehn:H9Q80_19000"/>
<dbReference type="InterPro" id="IPR046947">
    <property type="entry name" value="LytR-like"/>
</dbReference>